<feature type="compositionally biased region" description="Low complexity" evidence="4">
    <location>
        <begin position="439"/>
        <end position="454"/>
    </location>
</feature>
<dbReference type="RefSeq" id="WP_408159133.1">
    <property type="nucleotide sequence ID" value="NZ_JAQQFM010000007.1"/>
</dbReference>
<comment type="similarity">
    <text evidence="1">Belongs to the HipA Ser/Thr kinase family.</text>
</comment>
<feature type="domain" description="HipA-like C-terminal" evidence="5">
    <location>
        <begin position="156"/>
        <end position="399"/>
    </location>
</feature>
<feature type="domain" description="HipA N-terminal subdomain 1" evidence="6">
    <location>
        <begin position="9"/>
        <end position="121"/>
    </location>
</feature>
<keyword evidence="2" id="KW-0808">Transferase</keyword>
<dbReference type="InterPro" id="IPR052028">
    <property type="entry name" value="HipA_Ser/Thr_kinase"/>
</dbReference>
<dbReference type="PANTHER" id="PTHR37419:SF1">
    <property type="entry name" value="SERINE_THREONINE-PROTEIN KINASE TOXIN HIPA"/>
    <property type="match status" value="1"/>
</dbReference>
<dbReference type="Pfam" id="PF13657">
    <property type="entry name" value="Couple_hipA"/>
    <property type="match status" value="1"/>
</dbReference>
<feature type="region of interest" description="Disordered" evidence="4">
    <location>
        <begin position="438"/>
        <end position="469"/>
    </location>
</feature>
<reference evidence="7 8" key="1">
    <citation type="journal article" date="2024" name="Chem. Sci.">
        <title>Discovery of megapolipeptins by genome mining of a Burkholderiales bacteria collection.</title>
        <authorList>
            <person name="Paulo B.S."/>
            <person name="Recchia M.J.J."/>
            <person name="Lee S."/>
            <person name="Fergusson C.H."/>
            <person name="Romanowski S.B."/>
            <person name="Hernandez A."/>
            <person name="Krull N."/>
            <person name="Liu D.Y."/>
            <person name="Cavanagh H."/>
            <person name="Bos A."/>
            <person name="Gray C.A."/>
            <person name="Murphy B.T."/>
            <person name="Linington R.G."/>
            <person name="Eustaquio A.S."/>
        </authorList>
    </citation>
    <scope>NUCLEOTIDE SEQUENCE [LARGE SCALE GENOMIC DNA]</scope>
    <source>
        <strain evidence="7 8">RL21-008-BIB-A</strain>
    </source>
</reference>
<dbReference type="InterPro" id="IPR017508">
    <property type="entry name" value="HipA_N1"/>
</dbReference>
<protein>
    <submittedName>
        <fullName evidence="7">Type II toxin-antitoxin system HipA family toxin</fullName>
    </submittedName>
</protein>
<evidence type="ECO:0000256" key="3">
    <source>
        <dbReference type="ARBA" id="ARBA00022777"/>
    </source>
</evidence>
<evidence type="ECO:0000256" key="1">
    <source>
        <dbReference type="ARBA" id="ARBA00010164"/>
    </source>
</evidence>
<organism evidence="7 8">
    <name type="scientific">Herbaspirillum lusitanum</name>
    <dbReference type="NCBI Taxonomy" id="213312"/>
    <lineage>
        <taxon>Bacteria</taxon>
        <taxon>Pseudomonadati</taxon>
        <taxon>Pseudomonadota</taxon>
        <taxon>Betaproteobacteria</taxon>
        <taxon>Burkholderiales</taxon>
        <taxon>Oxalobacteraceae</taxon>
        <taxon>Herbaspirillum</taxon>
    </lineage>
</organism>
<accession>A0ABW9AD37</accession>
<evidence type="ECO:0000256" key="4">
    <source>
        <dbReference type="SAM" id="MobiDB-lite"/>
    </source>
</evidence>
<dbReference type="NCBIfam" id="TIGR03071">
    <property type="entry name" value="couple_hipA"/>
    <property type="match status" value="1"/>
</dbReference>
<dbReference type="InterPro" id="IPR012893">
    <property type="entry name" value="HipA-like_C"/>
</dbReference>
<proteinExistence type="inferred from homology"/>
<dbReference type="EMBL" id="JAQQFM010000007">
    <property type="protein sequence ID" value="MFL9925935.1"/>
    <property type="molecule type" value="Genomic_DNA"/>
</dbReference>
<evidence type="ECO:0000313" key="8">
    <source>
        <dbReference type="Proteomes" id="UP001629246"/>
    </source>
</evidence>
<evidence type="ECO:0000256" key="2">
    <source>
        <dbReference type="ARBA" id="ARBA00022679"/>
    </source>
</evidence>
<name>A0ABW9AD37_9BURK</name>
<evidence type="ECO:0000259" key="5">
    <source>
        <dbReference type="Pfam" id="PF07804"/>
    </source>
</evidence>
<dbReference type="Proteomes" id="UP001629246">
    <property type="component" value="Unassembled WGS sequence"/>
</dbReference>
<sequence>MSMLRSMRIRLGLHEVGSLFGLDDGRCYFRFDDAYATDAQRPVLSQLYCASTEDRTLAQLLNPALAVNRGDGKGGLPPFFQNLLPEGQLRKHLIQRAGLAPDDEFGLLAYCGKDLPGDVSAIAEQLEERDMGRLLGQGHDSYEMSSGQLPLPEGESLSGVQPKMALVREAGGRYVMRSKDRSGSHFIGKLPASDYPQMPEVEFASLTLAAAAGVDVCKFELAPLNAIADHLPFGLRNDAGHFLLVHRFDRDAPTPTGRLHMEDFAQITGTLPAAKYVGTYAAIGMVLLERSTRGIEDLFELLRRIKVNELLGNFDAHLKNFSMLYRKPQQALLSPAYDIVAYAAYVGGNGHALAFVPGQKGKQLLTPAVLRQLANVWGIPEPKLQAVLVETVDRAMRHWPGLIAQLPFSDAQRTRLSAHVDANASVLAWRRRTSRKSVLPGLPSLPTLPSGLNPDPATDNKKTDGKQQT</sequence>
<keyword evidence="3" id="KW-0418">Kinase</keyword>
<keyword evidence="8" id="KW-1185">Reference proteome</keyword>
<dbReference type="Pfam" id="PF07804">
    <property type="entry name" value="HipA_C"/>
    <property type="match status" value="1"/>
</dbReference>
<evidence type="ECO:0000313" key="7">
    <source>
        <dbReference type="EMBL" id="MFL9925935.1"/>
    </source>
</evidence>
<dbReference type="PANTHER" id="PTHR37419">
    <property type="entry name" value="SERINE/THREONINE-PROTEIN KINASE TOXIN HIPA"/>
    <property type="match status" value="1"/>
</dbReference>
<comment type="caution">
    <text evidence="7">The sequence shown here is derived from an EMBL/GenBank/DDBJ whole genome shotgun (WGS) entry which is preliminary data.</text>
</comment>
<evidence type="ECO:0000259" key="6">
    <source>
        <dbReference type="Pfam" id="PF13657"/>
    </source>
</evidence>
<feature type="compositionally biased region" description="Basic and acidic residues" evidence="4">
    <location>
        <begin position="458"/>
        <end position="469"/>
    </location>
</feature>
<gene>
    <name evidence="7" type="ORF">PQR62_16785</name>
</gene>